<dbReference type="PANTHER" id="PTHR33695:SF1">
    <property type="entry name" value="LIPOPROTEIN SIGNAL PEPTIDASE"/>
    <property type="match status" value="1"/>
</dbReference>
<evidence type="ECO:0000256" key="6">
    <source>
        <dbReference type="ARBA" id="ARBA00022801"/>
    </source>
</evidence>
<evidence type="ECO:0000256" key="2">
    <source>
        <dbReference type="ARBA" id="ARBA00022475"/>
    </source>
</evidence>
<evidence type="ECO:0000256" key="5">
    <source>
        <dbReference type="ARBA" id="ARBA00022750"/>
    </source>
</evidence>
<sequence length="176" mass="19415">MSGEPVSQRPLWRYGFLVAAIVLVVDQAVKLWLLRVVDIAATGPIRVTSFMDLVLVWNQGISYGMFQQETELGRWLLVVFTLIIVAFLCYWLATARDRWIATSLALIVGGAVGNIIDRIAYGAVADFVHLYAGSFSWYVFNVADATIAFGVIGLLIDAVLRRRNNAAMNTSGGSQR</sequence>
<dbReference type="InterPro" id="IPR001872">
    <property type="entry name" value="Peptidase_A8"/>
</dbReference>
<dbReference type="GO" id="GO:0005886">
    <property type="term" value="C:plasma membrane"/>
    <property type="evidence" value="ECO:0007669"/>
    <property type="project" value="UniProtKB-SubCell"/>
</dbReference>
<evidence type="ECO:0000256" key="9">
    <source>
        <dbReference type="HAMAP-Rule" id="MF_00161"/>
    </source>
</evidence>
<comment type="similarity">
    <text evidence="1 9 11">Belongs to the peptidase A8 family.</text>
</comment>
<dbReference type="GO" id="GO:0006508">
    <property type="term" value="P:proteolysis"/>
    <property type="evidence" value="ECO:0007669"/>
    <property type="project" value="UniProtKB-KW"/>
</dbReference>
<feature type="transmembrane region" description="Helical" evidence="9">
    <location>
        <begin position="99"/>
        <end position="116"/>
    </location>
</feature>
<accession>A0AAE3VQU9</accession>
<feature type="active site" evidence="9">
    <location>
        <position position="144"/>
    </location>
</feature>
<evidence type="ECO:0000256" key="1">
    <source>
        <dbReference type="ARBA" id="ARBA00006139"/>
    </source>
</evidence>
<dbReference type="EMBL" id="JAUSUL010000002">
    <property type="protein sequence ID" value="MDQ0316165.1"/>
    <property type="molecule type" value="Genomic_DNA"/>
</dbReference>
<keyword evidence="8 9" id="KW-0472">Membrane</keyword>
<comment type="pathway">
    <text evidence="9">Protein modification; lipoprotein biosynthesis (signal peptide cleavage).</text>
</comment>
<keyword evidence="6 9" id="KW-0378">Hydrolase</keyword>
<keyword evidence="2 9" id="KW-1003">Cell membrane</keyword>
<evidence type="ECO:0000256" key="10">
    <source>
        <dbReference type="RuleBase" id="RU000594"/>
    </source>
</evidence>
<keyword evidence="7 9" id="KW-1133">Transmembrane helix</keyword>
<organism evidence="12 13">
    <name type="scientific">Amorphus orientalis</name>
    <dbReference type="NCBI Taxonomy" id="649198"/>
    <lineage>
        <taxon>Bacteria</taxon>
        <taxon>Pseudomonadati</taxon>
        <taxon>Pseudomonadota</taxon>
        <taxon>Alphaproteobacteria</taxon>
        <taxon>Hyphomicrobiales</taxon>
        <taxon>Amorphaceae</taxon>
        <taxon>Amorphus</taxon>
    </lineage>
</organism>
<dbReference type="PANTHER" id="PTHR33695">
    <property type="entry name" value="LIPOPROTEIN SIGNAL PEPTIDASE"/>
    <property type="match status" value="1"/>
</dbReference>
<name>A0AAE3VQU9_9HYPH</name>
<evidence type="ECO:0000313" key="13">
    <source>
        <dbReference type="Proteomes" id="UP001229244"/>
    </source>
</evidence>
<feature type="transmembrane region" description="Helical" evidence="9">
    <location>
        <begin position="12"/>
        <end position="33"/>
    </location>
</feature>
<evidence type="ECO:0000256" key="8">
    <source>
        <dbReference type="ARBA" id="ARBA00023136"/>
    </source>
</evidence>
<feature type="transmembrane region" description="Helical" evidence="9">
    <location>
        <begin position="136"/>
        <end position="160"/>
    </location>
</feature>
<evidence type="ECO:0000256" key="4">
    <source>
        <dbReference type="ARBA" id="ARBA00022692"/>
    </source>
</evidence>
<dbReference type="PRINTS" id="PR00781">
    <property type="entry name" value="LIPOSIGPTASE"/>
</dbReference>
<evidence type="ECO:0000313" key="12">
    <source>
        <dbReference type="EMBL" id="MDQ0316165.1"/>
    </source>
</evidence>
<keyword evidence="5 9" id="KW-0064">Aspartyl protease</keyword>
<keyword evidence="3 9" id="KW-0645">Protease</keyword>
<comment type="function">
    <text evidence="9 10">This protein specifically catalyzes the removal of signal peptides from prolipoproteins.</text>
</comment>
<evidence type="ECO:0000256" key="11">
    <source>
        <dbReference type="RuleBase" id="RU004181"/>
    </source>
</evidence>
<dbReference type="GO" id="GO:0004190">
    <property type="term" value="F:aspartic-type endopeptidase activity"/>
    <property type="evidence" value="ECO:0007669"/>
    <property type="project" value="UniProtKB-UniRule"/>
</dbReference>
<comment type="subcellular location">
    <subcellularLocation>
        <location evidence="9">Cell membrane</location>
        <topology evidence="9">Multi-pass membrane protein</topology>
    </subcellularLocation>
</comment>
<protein>
    <recommendedName>
        <fullName evidence="9">Lipoprotein signal peptidase</fullName>
        <ecNumber evidence="9">3.4.23.36</ecNumber>
    </recommendedName>
    <alternativeName>
        <fullName evidence="9">Prolipoprotein signal peptidase</fullName>
    </alternativeName>
    <alternativeName>
        <fullName evidence="9">Signal peptidase II</fullName>
        <shortName evidence="9">SPase II</shortName>
    </alternativeName>
</protein>
<feature type="active site" evidence="9">
    <location>
        <position position="126"/>
    </location>
</feature>
<keyword evidence="13" id="KW-1185">Reference proteome</keyword>
<dbReference type="Proteomes" id="UP001229244">
    <property type="component" value="Unassembled WGS sequence"/>
</dbReference>
<dbReference type="NCBIfam" id="TIGR00077">
    <property type="entry name" value="lspA"/>
    <property type="match status" value="1"/>
</dbReference>
<reference evidence="12" key="1">
    <citation type="submission" date="2023-07" db="EMBL/GenBank/DDBJ databases">
        <title>Genomic Encyclopedia of Type Strains, Phase IV (KMG-IV): sequencing the most valuable type-strain genomes for metagenomic binning, comparative biology and taxonomic classification.</title>
        <authorList>
            <person name="Goeker M."/>
        </authorList>
    </citation>
    <scope>NUCLEOTIDE SEQUENCE</scope>
    <source>
        <strain evidence="12">DSM 21202</strain>
    </source>
</reference>
<dbReference type="RefSeq" id="WP_306885992.1">
    <property type="nucleotide sequence ID" value="NZ_JAUSUL010000002.1"/>
</dbReference>
<dbReference type="PROSITE" id="PS00855">
    <property type="entry name" value="SPASE_II"/>
    <property type="match status" value="1"/>
</dbReference>
<comment type="catalytic activity">
    <reaction evidence="9 10">
        <text>Release of signal peptides from bacterial membrane prolipoproteins. Hydrolyzes -Xaa-Yaa-Zaa-|-(S,diacylglyceryl)Cys-, in which Xaa is hydrophobic (preferably Leu), and Yaa (Ala or Ser) and Zaa (Gly or Ala) have small, neutral side chains.</text>
        <dbReference type="EC" id="3.4.23.36"/>
    </reaction>
</comment>
<evidence type="ECO:0000256" key="3">
    <source>
        <dbReference type="ARBA" id="ARBA00022670"/>
    </source>
</evidence>
<dbReference type="EC" id="3.4.23.36" evidence="9"/>
<proteinExistence type="inferred from homology"/>
<feature type="transmembrane region" description="Helical" evidence="9">
    <location>
        <begin position="72"/>
        <end position="92"/>
    </location>
</feature>
<dbReference type="AlphaFoldDB" id="A0AAE3VQU9"/>
<comment type="caution">
    <text evidence="12">The sequence shown here is derived from an EMBL/GenBank/DDBJ whole genome shotgun (WGS) entry which is preliminary data.</text>
</comment>
<evidence type="ECO:0000256" key="7">
    <source>
        <dbReference type="ARBA" id="ARBA00022989"/>
    </source>
</evidence>
<dbReference type="Pfam" id="PF01252">
    <property type="entry name" value="Peptidase_A8"/>
    <property type="match status" value="1"/>
</dbReference>
<keyword evidence="4 9" id="KW-0812">Transmembrane</keyword>
<gene>
    <name evidence="9" type="primary">lspA</name>
    <name evidence="12" type="ORF">J2S73_002622</name>
</gene>
<dbReference type="HAMAP" id="MF_00161">
    <property type="entry name" value="LspA"/>
    <property type="match status" value="1"/>
</dbReference>